<accession>A0ABV2CSV5</accession>
<dbReference type="EMBL" id="JBEWLZ010000008">
    <property type="protein sequence ID" value="MET1490999.1"/>
    <property type="molecule type" value="Genomic_DNA"/>
</dbReference>
<proteinExistence type="predicted"/>
<dbReference type="Proteomes" id="UP001548590">
    <property type="component" value="Unassembled WGS sequence"/>
</dbReference>
<dbReference type="Pfam" id="PF13526">
    <property type="entry name" value="DUF4125"/>
    <property type="match status" value="1"/>
</dbReference>
<dbReference type="RefSeq" id="WP_345930097.1">
    <property type="nucleotide sequence ID" value="NZ_JBDIVF010000014.1"/>
</dbReference>
<organism evidence="1 2">
    <name type="scientific">Uliginosibacterium paludis</name>
    <dbReference type="NCBI Taxonomy" id="1615952"/>
    <lineage>
        <taxon>Bacteria</taxon>
        <taxon>Pseudomonadati</taxon>
        <taxon>Pseudomonadota</taxon>
        <taxon>Betaproteobacteria</taxon>
        <taxon>Rhodocyclales</taxon>
        <taxon>Zoogloeaceae</taxon>
        <taxon>Uliginosibacterium</taxon>
    </lineage>
</organism>
<sequence>MDIVDEIVALEWQAFDKVKNEGGRANCQDDFGTFEIMRKSQFLAWDNATREGYLADLRNAARRGRNLVQEKYARMMASTAPAQYASFAHTLPPLAESQCADIERIILQQLVWRLEFAAAFPHMSGQARLIRSEEDTPFDTSFETYLRGELGTYSEMTLSAYKRMVAALQAAGENLTTRTMEHTARLYGYRDLADAEARLAAAA</sequence>
<dbReference type="InterPro" id="IPR025191">
    <property type="entry name" value="DUF4125"/>
</dbReference>
<protein>
    <submittedName>
        <fullName evidence="1">DUF4125 family protein</fullName>
    </submittedName>
</protein>
<reference evidence="1 2" key="1">
    <citation type="submission" date="2024-07" db="EMBL/GenBank/DDBJ databases">
        <title>Uliginosibacterium paludis KCTC:42655.</title>
        <authorList>
            <person name="Kim M.K."/>
        </authorList>
    </citation>
    <scope>NUCLEOTIDE SEQUENCE [LARGE SCALE GENOMIC DNA]</scope>
    <source>
        <strain evidence="1 2">KCTC 42655</strain>
    </source>
</reference>
<gene>
    <name evidence="1" type="ORF">ABVT11_14265</name>
</gene>
<name>A0ABV2CSV5_9RHOO</name>
<evidence type="ECO:0000313" key="2">
    <source>
        <dbReference type="Proteomes" id="UP001548590"/>
    </source>
</evidence>
<comment type="caution">
    <text evidence="1">The sequence shown here is derived from an EMBL/GenBank/DDBJ whole genome shotgun (WGS) entry which is preliminary data.</text>
</comment>
<keyword evidence="2" id="KW-1185">Reference proteome</keyword>
<evidence type="ECO:0000313" key="1">
    <source>
        <dbReference type="EMBL" id="MET1490999.1"/>
    </source>
</evidence>